<keyword evidence="2" id="KW-1185">Reference proteome</keyword>
<gene>
    <name evidence="1" type="ORF">Fmac_014132</name>
</gene>
<evidence type="ECO:0000313" key="2">
    <source>
        <dbReference type="Proteomes" id="UP001603857"/>
    </source>
</evidence>
<protein>
    <submittedName>
        <fullName evidence="1">Uncharacterized protein</fullName>
    </submittedName>
</protein>
<dbReference type="EMBL" id="JBGMDY010000005">
    <property type="protein sequence ID" value="KAL2332919.1"/>
    <property type="molecule type" value="Genomic_DNA"/>
</dbReference>
<dbReference type="Proteomes" id="UP001603857">
    <property type="component" value="Unassembled WGS sequence"/>
</dbReference>
<organism evidence="1 2">
    <name type="scientific">Flemingia macrophylla</name>
    <dbReference type="NCBI Taxonomy" id="520843"/>
    <lineage>
        <taxon>Eukaryota</taxon>
        <taxon>Viridiplantae</taxon>
        <taxon>Streptophyta</taxon>
        <taxon>Embryophyta</taxon>
        <taxon>Tracheophyta</taxon>
        <taxon>Spermatophyta</taxon>
        <taxon>Magnoliopsida</taxon>
        <taxon>eudicotyledons</taxon>
        <taxon>Gunneridae</taxon>
        <taxon>Pentapetalae</taxon>
        <taxon>rosids</taxon>
        <taxon>fabids</taxon>
        <taxon>Fabales</taxon>
        <taxon>Fabaceae</taxon>
        <taxon>Papilionoideae</taxon>
        <taxon>50 kb inversion clade</taxon>
        <taxon>NPAAA clade</taxon>
        <taxon>indigoferoid/millettioid clade</taxon>
        <taxon>Phaseoleae</taxon>
        <taxon>Flemingia</taxon>
    </lineage>
</organism>
<proteinExistence type="predicted"/>
<evidence type="ECO:0000313" key="1">
    <source>
        <dbReference type="EMBL" id="KAL2332919.1"/>
    </source>
</evidence>
<dbReference type="AlphaFoldDB" id="A0ABD1MAU8"/>
<sequence length="89" mass="10098">MGDRGLGKHCRAVKPEKPLVSKPQQHYYKCETSVRSTHLRTAKIIDPMLMVKPHTSPDKPINWNPMKKHKSISSSMECELLSAIMNSLV</sequence>
<comment type="caution">
    <text evidence="1">The sequence shown here is derived from an EMBL/GenBank/DDBJ whole genome shotgun (WGS) entry which is preliminary data.</text>
</comment>
<reference evidence="1 2" key="1">
    <citation type="submission" date="2024-08" db="EMBL/GenBank/DDBJ databases">
        <title>Insights into the chromosomal genome structure of Flemingia macrophylla.</title>
        <authorList>
            <person name="Ding Y."/>
            <person name="Zhao Y."/>
            <person name="Bi W."/>
            <person name="Wu M."/>
            <person name="Zhao G."/>
            <person name="Gong Y."/>
            <person name="Li W."/>
            <person name="Zhang P."/>
        </authorList>
    </citation>
    <scope>NUCLEOTIDE SEQUENCE [LARGE SCALE GENOMIC DNA]</scope>
    <source>
        <strain evidence="1">DYQJB</strain>
        <tissue evidence="1">Leaf</tissue>
    </source>
</reference>
<name>A0ABD1MAU8_9FABA</name>
<accession>A0ABD1MAU8</accession>